<proteinExistence type="predicted"/>
<evidence type="ECO:0000313" key="8">
    <source>
        <dbReference type="EMBL" id="MBR7620725.1"/>
    </source>
</evidence>
<dbReference type="RefSeq" id="WP_215341451.1">
    <property type="nucleotide sequence ID" value="NZ_JAGSGD010000001.1"/>
</dbReference>
<dbReference type="Gene3D" id="1.10.10.10">
    <property type="entry name" value="Winged helix-like DNA-binding domain superfamily/Winged helix DNA-binding domain"/>
    <property type="match status" value="1"/>
</dbReference>
<dbReference type="GO" id="GO:0032993">
    <property type="term" value="C:protein-DNA complex"/>
    <property type="evidence" value="ECO:0007669"/>
    <property type="project" value="TreeGrafter"/>
</dbReference>
<evidence type="ECO:0000256" key="1">
    <source>
        <dbReference type="ARBA" id="ARBA00022553"/>
    </source>
</evidence>
<gene>
    <name evidence="8" type="ORF">JKL49_15130</name>
</gene>
<dbReference type="GO" id="GO:0000976">
    <property type="term" value="F:transcription cis-regulatory region binding"/>
    <property type="evidence" value="ECO:0007669"/>
    <property type="project" value="TreeGrafter"/>
</dbReference>
<dbReference type="GO" id="GO:0005829">
    <property type="term" value="C:cytosol"/>
    <property type="evidence" value="ECO:0007669"/>
    <property type="project" value="TreeGrafter"/>
</dbReference>
<dbReference type="InterPro" id="IPR011006">
    <property type="entry name" value="CheY-like_superfamily"/>
</dbReference>
<sequence length="235" mass="26313">MNIAVLDDDQAHNDLLAAMLRQAGHRCTVYERPPALLADLRRQTFDLLIMDWNMPEMTGIDVLARLPELLSTTPPVLLVTSRSVESDVVEGLNAGADDYLVKPFEPSILLARVAALLRRAYPAAPPTSGETHEGWTFDPAAETATRDGKTEQLTSKEFQLALILFRNMSRALSRDYLLERVWGHRADLETRTLDAHISRLRGKLALRPAGGFRLVTVYGFGYRLERCQTVLEDAQ</sequence>
<organism evidence="8 9">
    <name type="scientific">Phenylobacterium glaciei</name>
    <dbReference type="NCBI Taxonomy" id="2803784"/>
    <lineage>
        <taxon>Bacteria</taxon>
        <taxon>Pseudomonadati</taxon>
        <taxon>Pseudomonadota</taxon>
        <taxon>Alphaproteobacteria</taxon>
        <taxon>Caulobacterales</taxon>
        <taxon>Caulobacteraceae</taxon>
        <taxon>Phenylobacterium</taxon>
    </lineage>
</organism>
<dbReference type="PANTHER" id="PTHR48111">
    <property type="entry name" value="REGULATOR OF RPOS"/>
    <property type="match status" value="1"/>
</dbReference>
<dbReference type="GO" id="GO:0006355">
    <property type="term" value="P:regulation of DNA-templated transcription"/>
    <property type="evidence" value="ECO:0007669"/>
    <property type="project" value="InterPro"/>
</dbReference>
<dbReference type="CDD" id="cd00383">
    <property type="entry name" value="trans_reg_C"/>
    <property type="match status" value="1"/>
</dbReference>
<keyword evidence="1 4" id="KW-0597">Phosphoprotein</keyword>
<protein>
    <submittedName>
        <fullName evidence="8">Response regulator transcription factor</fullName>
    </submittedName>
</protein>
<evidence type="ECO:0000259" key="7">
    <source>
        <dbReference type="PROSITE" id="PS51755"/>
    </source>
</evidence>
<dbReference type="AlphaFoldDB" id="A0A941D1U7"/>
<accession>A0A941D1U7</accession>
<dbReference type="SMART" id="SM00448">
    <property type="entry name" value="REC"/>
    <property type="match status" value="1"/>
</dbReference>
<keyword evidence="9" id="KW-1185">Reference proteome</keyword>
<dbReference type="InterPro" id="IPR001867">
    <property type="entry name" value="OmpR/PhoB-type_DNA-bd"/>
</dbReference>
<name>A0A941D1U7_9CAUL</name>
<dbReference type="SUPFAM" id="SSF52172">
    <property type="entry name" value="CheY-like"/>
    <property type="match status" value="1"/>
</dbReference>
<dbReference type="Gene3D" id="3.40.50.2300">
    <property type="match status" value="1"/>
</dbReference>
<dbReference type="InterPro" id="IPR001789">
    <property type="entry name" value="Sig_transdc_resp-reg_receiver"/>
</dbReference>
<dbReference type="Pfam" id="PF00072">
    <property type="entry name" value="Response_reg"/>
    <property type="match status" value="1"/>
</dbReference>
<comment type="caution">
    <text evidence="8">The sequence shown here is derived from an EMBL/GenBank/DDBJ whole genome shotgun (WGS) entry which is preliminary data.</text>
</comment>
<dbReference type="Proteomes" id="UP000622580">
    <property type="component" value="Unassembled WGS sequence"/>
</dbReference>
<dbReference type="SMART" id="SM00862">
    <property type="entry name" value="Trans_reg_C"/>
    <property type="match status" value="1"/>
</dbReference>
<dbReference type="Gene3D" id="6.10.250.690">
    <property type="match status" value="1"/>
</dbReference>
<dbReference type="PANTHER" id="PTHR48111:SF40">
    <property type="entry name" value="PHOSPHATE REGULON TRANSCRIPTIONAL REGULATORY PROTEIN PHOB"/>
    <property type="match status" value="1"/>
</dbReference>
<dbReference type="CDD" id="cd17574">
    <property type="entry name" value="REC_OmpR"/>
    <property type="match status" value="1"/>
</dbReference>
<feature type="modified residue" description="4-aspartylphosphate" evidence="4">
    <location>
        <position position="51"/>
    </location>
</feature>
<feature type="domain" description="Response regulatory" evidence="6">
    <location>
        <begin position="2"/>
        <end position="117"/>
    </location>
</feature>
<keyword evidence="2" id="KW-0902">Two-component regulatory system</keyword>
<evidence type="ECO:0000256" key="5">
    <source>
        <dbReference type="PROSITE-ProRule" id="PRU01091"/>
    </source>
</evidence>
<evidence type="ECO:0000256" key="3">
    <source>
        <dbReference type="ARBA" id="ARBA00023125"/>
    </source>
</evidence>
<feature type="domain" description="OmpR/PhoB-type" evidence="7">
    <location>
        <begin position="127"/>
        <end position="226"/>
    </location>
</feature>
<evidence type="ECO:0000259" key="6">
    <source>
        <dbReference type="PROSITE" id="PS50110"/>
    </source>
</evidence>
<dbReference type="PROSITE" id="PS51755">
    <property type="entry name" value="OMPR_PHOB"/>
    <property type="match status" value="1"/>
</dbReference>
<dbReference type="PROSITE" id="PS50110">
    <property type="entry name" value="RESPONSE_REGULATORY"/>
    <property type="match status" value="1"/>
</dbReference>
<dbReference type="InterPro" id="IPR039420">
    <property type="entry name" value="WalR-like"/>
</dbReference>
<evidence type="ECO:0000256" key="2">
    <source>
        <dbReference type="ARBA" id="ARBA00023012"/>
    </source>
</evidence>
<evidence type="ECO:0000256" key="4">
    <source>
        <dbReference type="PROSITE-ProRule" id="PRU00169"/>
    </source>
</evidence>
<feature type="DNA-binding region" description="OmpR/PhoB-type" evidence="5">
    <location>
        <begin position="127"/>
        <end position="226"/>
    </location>
</feature>
<evidence type="ECO:0000313" key="9">
    <source>
        <dbReference type="Proteomes" id="UP000622580"/>
    </source>
</evidence>
<reference evidence="8" key="1">
    <citation type="submission" date="2021-04" db="EMBL/GenBank/DDBJ databases">
        <title>Draft genome assembly of strain Phenylobacterium sp. 20VBR1 using MiniION and Illumina platforms.</title>
        <authorList>
            <person name="Thomas F.A."/>
            <person name="Krishnan K.P."/>
            <person name="Sinha R.K."/>
        </authorList>
    </citation>
    <scope>NUCLEOTIDE SEQUENCE</scope>
    <source>
        <strain evidence="8">20VBR1</strain>
    </source>
</reference>
<dbReference type="Pfam" id="PF00486">
    <property type="entry name" value="Trans_reg_C"/>
    <property type="match status" value="1"/>
</dbReference>
<dbReference type="InterPro" id="IPR036388">
    <property type="entry name" value="WH-like_DNA-bd_sf"/>
</dbReference>
<keyword evidence="3 5" id="KW-0238">DNA-binding</keyword>
<dbReference type="GO" id="GO:0000156">
    <property type="term" value="F:phosphorelay response regulator activity"/>
    <property type="evidence" value="ECO:0007669"/>
    <property type="project" value="TreeGrafter"/>
</dbReference>
<dbReference type="EMBL" id="JAGSGD010000001">
    <property type="protein sequence ID" value="MBR7620725.1"/>
    <property type="molecule type" value="Genomic_DNA"/>
</dbReference>